<reference evidence="1 2" key="1">
    <citation type="submission" date="2016-11" db="EMBL/GenBank/DDBJ databases">
        <authorList>
            <person name="Jaros S."/>
            <person name="Januszkiewicz K."/>
            <person name="Wedrychowicz H."/>
        </authorList>
    </citation>
    <scope>NUCLEOTIDE SEQUENCE [LARGE SCALE GENOMIC DNA]</scope>
    <source>
        <strain evidence="1 2">DSM 19980</strain>
    </source>
</reference>
<dbReference type="EMBL" id="FQUJ01000009">
    <property type="protein sequence ID" value="SHF27143.1"/>
    <property type="molecule type" value="Genomic_DNA"/>
</dbReference>
<evidence type="ECO:0000313" key="2">
    <source>
        <dbReference type="Proteomes" id="UP000184346"/>
    </source>
</evidence>
<protein>
    <submittedName>
        <fullName evidence="1">Uncharacterized protein</fullName>
    </submittedName>
</protein>
<organism evidence="1 2">
    <name type="scientific">Modicisalibacter ilicicola DSM 19980</name>
    <dbReference type="NCBI Taxonomy" id="1121942"/>
    <lineage>
        <taxon>Bacteria</taxon>
        <taxon>Pseudomonadati</taxon>
        <taxon>Pseudomonadota</taxon>
        <taxon>Gammaproteobacteria</taxon>
        <taxon>Oceanospirillales</taxon>
        <taxon>Halomonadaceae</taxon>
        <taxon>Modicisalibacter</taxon>
    </lineage>
</organism>
<dbReference type="OrthoDB" id="6159568at2"/>
<dbReference type="RefSeq" id="WP_139249109.1">
    <property type="nucleotide sequence ID" value="NZ_FQUJ01000009.1"/>
</dbReference>
<dbReference type="AlphaFoldDB" id="A0A1M5AA57"/>
<keyword evidence="2" id="KW-1185">Reference proteome</keyword>
<accession>A0A1M5AA57</accession>
<dbReference type="Proteomes" id="UP000184346">
    <property type="component" value="Unassembled WGS sequence"/>
</dbReference>
<evidence type="ECO:0000313" key="1">
    <source>
        <dbReference type="EMBL" id="SHF27143.1"/>
    </source>
</evidence>
<sequence length="148" mass="16048">MTTQRQSPRMPRQGAREESFIEHVQGPGIVHQMAHLEPEALAALISDLTTPLNGTFEKAVEDILTQGGLEHFAASRTLLPAMLERFGLAEDDLAMHAECLETAREACDTCPAVGRCWRALRHGAGREECRGFCPSAEAFVSRAASSSG</sequence>
<gene>
    <name evidence="1" type="ORF">SAMN02745148_02181</name>
</gene>
<dbReference type="STRING" id="1121942.SAMN02745148_02181"/>
<proteinExistence type="predicted"/>
<name>A0A1M5AA57_9GAMM</name>